<reference evidence="2" key="1">
    <citation type="journal article" date="2014" name="Genome Announc.">
        <title>De novo whole-genome sequence and genome annotation of Lichtheimia ramosa.</title>
        <authorList>
            <person name="Linde J."/>
            <person name="Schwartze V."/>
            <person name="Binder U."/>
            <person name="Lass-Florl C."/>
            <person name="Voigt K."/>
            <person name="Horn F."/>
        </authorList>
    </citation>
    <scope>NUCLEOTIDE SEQUENCE</scope>
    <source>
        <strain evidence="2">JMRC FSU:6197</strain>
    </source>
</reference>
<evidence type="ECO:0000313" key="2">
    <source>
        <dbReference type="EMBL" id="CDS08495.1"/>
    </source>
</evidence>
<protein>
    <submittedName>
        <fullName evidence="2">Uncharacterized protein</fullName>
    </submittedName>
</protein>
<accession>A0A077WM99</accession>
<dbReference type="AlphaFoldDB" id="A0A077WM99"/>
<proteinExistence type="predicted"/>
<evidence type="ECO:0000256" key="1">
    <source>
        <dbReference type="SAM" id="MobiDB-lite"/>
    </source>
</evidence>
<gene>
    <name evidence="2" type="ORF">LRAMOSA09856</name>
</gene>
<feature type="compositionally biased region" description="Basic and acidic residues" evidence="1">
    <location>
        <begin position="73"/>
        <end position="83"/>
    </location>
</feature>
<feature type="region of interest" description="Disordered" evidence="1">
    <location>
        <begin position="55"/>
        <end position="83"/>
    </location>
</feature>
<organism evidence="2">
    <name type="scientific">Lichtheimia ramosa</name>
    <dbReference type="NCBI Taxonomy" id="688394"/>
    <lineage>
        <taxon>Eukaryota</taxon>
        <taxon>Fungi</taxon>
        <taxon>Fungi incertae sedis</taxon>
        <taxon>Mucoromycota</taxon>
        <taxon>Mucoromycotina</taxon>
        <taxon>Mucoromycetes</taxon>
        <taxon>Mucorales</taxon>
        <taxon>Lichtheimiaceae</taxon>
        <taxon>Lichtheimia</taxon>
    </lineage>
</organism>
<name>A0A077WM99_9FUNG</name>
<sequence length="83" mass="9625">MEDIRDLINDLQEIKQSNMRDTTDSITRFDKKEGKKPQRVKGFEDWITDILRKDTDMEEDTGDSSSDGEALIDDCHESCKEVI</sequence>
<dbReference type="EMBL" id="LK023325">
    <property type="protein sequence ID" value="CDS08495.1"/>
    <property type="molecule type" value="Genomic_DNA"/>
</dbReference>